<dbReference type="GO" id="GO:0016682">
    <property type="term" value="F:oxidoreductase activity, acting on diphenols and related substances as donors, oxygen as acceptor"/>
    <property type="evidence" value="ECO:0007669"/>
    <property type="project" value="TreeGrafter"/>
</dbReference>
<dbReference type="PATRIC" id="fig|1768241.3.peg.2881"/>
<proteinExistence type="inferred from homology"/>
<dbReference type="GO" id="GO:0009055">
    <property type="term" value="F:electron transfer activity"/>
    <property type="evidence" value="ECO:0007669"/>
    <property type="project" value="TreeGrafter"/>
</dbReference>
<name>A0A132BVN6_9RHOB</name>
<dbReference type="EC" id="1.10.3.10" evidence="8"/>
<keyword evidence="5 7" id="KW-1133">Transmembrane helix</keyword>
<feature type="transmembrane region" description="Helical" evidence="7">
    <location>
        <begin position="162"/>
        <end position="182"/>
    </location>
</feature>
<evidence type="ECO:0000256" key="5">
    <source>
        <dbReference type="ARBA" id="ARBA00022989"/>
    </source>
</evidence>
<dbReference type="PIRSF" id="PIRSF000267">
    <property type="entry name" value="Cyt_oxidse_sub2"/>
    <property type="match status" value="1"/>
</dbReference>
<feature type="transmembrane region" description="Helical" evidence="7">
    <location>
        <begin position="7"/>
        <end position="25"/>
    </location>
</feature>
<protein>
    <submittedName>
        <fullName evidence="8">Cytochrome bd-I ubiquinol oxidase subunit 2</fullName>
        <ecNumber evidence="8">1.10.3.10</ecNumber>
    </submittedName>
</protein>
<reference evidence="8 9" key="1">
    <citation type="submission" date="2015-12" db="EMBL/GenBank/DDBJ databases">
        <title>Genome sequence of the marine Rhodobacteraceae strain O3.65, Candidatus Tritonibacter horizontis.</title>
        <authorList>
            <person name="Poehlein A."/>
            <person name="Giebel H.A."/>
            <person name="Voget S."/>
            <person name="Brinkhoff T."/>
        </authorList>
    </citation>
    <scope>NUCLEOTIDE SEQUENCE [LARGE SCALE GENOMIC DNA]</scope>
    <source>
        <strain evidence="8 9">O3.65</strain>
    </source>
</reference>
<dbReference type="Pfam" id="PF02322">
    <property type="entry name" value="Cyt_bd_oxida_II"/>
    <property type="match status" value="1"/>
</dbReference>
<dbReference type="Proteomes" id="UP000068382">
    <property type="component" value="Unassembled WGS sequence"/>
</dbReference>
<keyword evidence="3" id="KW-1003">Cell membrane</keyword>
<dbReference type="EMBL" id="LPUY01000075">
    <property type="protein sequence ID" value="KUP92449.1"/>
    <property type="molecule type" value="Genomic_DNA"/>
</dbReference>
<evidence type="ECO:0000256" key="1">
    <source>
        <dbReference type="ARBA" id="ARBA00004651"/>
    </source>
</evidence>
<evidence type="ECO:0000256" key="3">
    <source>
        <dbReference type="ARBA" id="ARBA00022475"/>
    </source>
</evidence>
<accession>A0A132BVN6</accession>
<dbReference type="NCBIfam" id="TIGR00203">
    <property type="entry name" value="cydB"/>
    <property type="match status" value="1"/>
</dbReference>
<feature type="transmembrane region" description="Helical" evidence="7">
    <location>
        <begin position="194"/>
        <end position="216"/>
    </location>
</feature>
<keyword evidence="4 7" id="KW-0812">Transmembrane</keyword>
<dbReference type="PANTHER" id="PTHR43141:SF4">
    <property type="entry name" value="CYTOCHROME BD2 SUBUNIT II"/>
    <property type="match status" value="1"/>
</dbReference>
<dbReference type="InterPro" id="IPR003317">
    <property type="entry name" value="Cyt-d_oxidase_su2"/>
</dbReference>
<evidence type="ECO:0000256" key="2">
    <source>
        <dbReference type="ARBA" id="ARBA00007543"/>
    </source>
</evidence>
<dbReference type="GO" id="GO:0070069">
    <property type="term" value="C:cytochrome complex"/>
    <property type="evidence" value="ECO:0007669"/>
    <property type="project" value="TreeGrafter"/>
</dbReference>
<dbReference type="GO" id="GO:0019646">
    <property type="term" value="P:aerobic electron transport chain"/>
    <property type="evidence" value="ECO:0007669"/>
    <property type="project" value="TreeGrafter"/>
</dbReference>
<evidence type="ECO:0000256" key="7">
    <source>
        <dbReference type="SAM" id="Phobius"/>
    </source>
</evidence>
<organism evidence="8 9">
    <name type="scientific">Tritonibacter horizontis</name>
    <dbReference type="NCBI Taxonomy" id="1768241"/>
    <lineage>
        <taxon>Bacteria</taxon>
        <taxon>Pseudomonadati</taxon>
        <taxon>Pseudomonadota</taxon>
        <taxon>Alphaproteobacteria</taxon>
        <taxon>Rhodobacterales</taxon>
        <taxon>Paracoccaceae</taxon>
        <taxon>Tritonibacter</taxon>
    </lineage>
</organism>
<keyword evidence="6 7" id="KW-0472">Membrane</keyword>
<evidence type="ECO:0000313" key="9">
    <source>
        <dbReference type="Proteomes" id="UP000068382"/>
    </source>
</evidence>
<gene>
    <name evidence="8" type="primary">cydB</name>
    <name evidence="8" type="ORF">TRIHO_27530</name>
</gene>
<evidence type="ECO:0000313" key="8">
    <source>
        <dbReference type="EMBL" id="KUP92449.1"/>
    </source>
</evidence>
<keyword evidence="9" id="KW-1185">Reference proteome</keyword>
<feature type="transmembrane region" description="Helical" evidence="7">
    <location>
        <begin position="228"/>
        <end position="249"/>
    </location>
</feature>
<sequence length="336" mass="36974">MAMEFDLAFIWAGLIAFSVLTYVILDGFDLGLGILFPFAKSNQERDLMMNSVAPVWDGNETWLVLGGGGLFAVFPLAYAVIMPALYVPITVMLLALVFRGVSFEYRWRAQRYKWVWDFTFFGGSLLAALCQGIALGALVQGIEVEGRAYAGGWFDWLSPFSLLTGGAVAVGYALLGACWLIMKTEDDIHHHMRRLAKPLAIATLALIGVVSLWTPFLDPVYFSRWFNLPGSLWTFCVPAMMAALIWALFSGLSGPSDRQPFFAALGIFVVSFIGLGISFYPMMVPPSLTIWAVAAPDKSLGFALVGAIVLIPLILAYTAYAYWVFRGKLDPDNGYH</sequence>
<comment type="similarity">
    <text evidence="2">Belongs to the cytochrome ubiquinol oxidase subunit 2 family.</text>
</comment>
<dbReference type="PANTHER" id="PTHR43141">
    <property type="entry name" value="CYTOCHROME BD2 SUBUNIT II"/>
    <property type="match status" value="1"/>
</dbReference>
<comment type="subcellular location">
    <subcellularLocation>
        <location evidence="1">Cell membrane</location>
        <topology evidence="1">Multi-pass membrane protein</topology>
    </subcellularLocation>
</comment>
<feature type="transmembrane region" description="Helical" evidence="7">
    <location>
        <begin position="261"/>
        <end position="280"/>
    </location>
</feature>
<comment type="caution">
    <text evidence="8">The sequence shown here is derived from an EMBL/GenBank/DDBJ whole genome shotgun (WGS) entry which is preliminary data.</text>
</comment>
<feature type="transmembrane region" description="Helical" evidence="7">
    <location>
        <begin position="76"/>
        <end position="98"/>
    </location>
</feature>
<dbReference type="GO" id="GO:0005886">
    <property type="term" value="C:plasma membrane"/>
    <property type="evidence" value="ECO:0007669"/>
    <property type="project" value="UniProtKB-SubCell"/>
</dbReference>
<feature type="transmembrane region" description="Helical" evidence="7">
    <location>
        <begin position="118"/>
        <end position="142"/>
    </location>
</feature>
<evidence type="ECO:0000256" key="6">
    <source>
        <dbReference type="ARBA" id="ARBA00023136"/>
    </source>
</evidence>
<evidence type="ECO:0000256" key="4">
    <source>
        <dbReference type="ARBA" id="ARBA00022692"/>
    </source>
</evidence>
<keyword evidence="8" id="KW-0560">Oxidoreductase</keyword>
<dbReference type="AlphaFoldDB" id="A0A132BVN6"/>
<feature type="transmembrane region" description="Helical" evidence="7">
    <location>
        <begin position="300"/>
        <end position="325"/>
    </location>
</feature>